<name>A0A8H3R0B0_9GLOM</name>
<protein>
    <submittedName>
        <fullName evidence="2">Uncharacterized protein</fullName>
    </submittedName>
</protein>
<evidence type="ECO:0000313" key="2">
    <source>
        <dbReference type="EMBL" id="GES98077.1"/>
    </source>
</evidence>
<feature type="compositionally biased region" description="Low complexity" evidence="1">
    <location>
        <begin position="58"/>
        <end position="88"/>
    </location>
</feature>
<proteinExistence type="predicted"/>
<gene>
    <name evidence="2" type="ORF">RCL2_002463600</name>
</gene>
<evidence type="ECO:0000256" key="1">
    <source>
        <dbReference type="SAM" id="MobiDB-lite"/>
    </source>
</evidence>
<dbReference type="EMBL" id="BLAL01000262">
    <property type="protein sequence ID" value="GES98077.1"/>
    <property type="molecule type" value="Genomic_DNA"/>
</dbReference>
<dbReference type="Proteomes" id="UP000615446">
    <property type="component" value="Unassembled WGS sequence"/>
</dbReference>
<reference evidence="2" key="1">
    <citation type="submission" date="2019-10" db="EMBL/GenBank/DDBJ databases">
        <title>Conservation and host-specific expression of non-tandemly repeated heterogenous ribosome RNA gene in arbuscular mycorrhizal fungi.</title>
        <authorList>
            <person name="Maeda T."/>
            <person name="Kobayashi Y."/>
            <person name="Nakagawa T."/>
            <person name="Ezawa T."/>
            <person name="Yamaguchi K."/>
            <person name="Bino T."/>
            <person name="Nishimoto Y."/>
            <person name="Shigenobu S."/>
            <person name="Kawaguchi M."/>
        </authorList>
    </citation>
    <scope>NUCLEOTIDE SEQUENCE</scope>
    <source>
        <strain evidence="2">HR1</strain>
    </source>
</reference>
<sequence length="177" mass="20039">MSSSNITYFPQQQQTNVASPKHDHQQQYQYTQQSGISPNNVTINPNSNNHPNHQRPISNAASNTSSNTSNNTPHYNNQQPTPNQNQPQSDFLPLLNPSDLIIGPRNIHIGLVARPFPFVPFLSIGFFFSHSSPFPITFLFSRLFRLIQISAEQPDLWTRGDLVARTFIACVKRLTRL</sequence>
<accession>A0A8H3R0B0</accession>
<feature type="region of interest" description="Disordered" evidence="1">
    <location>
        <begin position="1"/>
        <end position="90"/>
    </location>
</feature>
<organism evidence="2 3">
    <name type="scientific">Rhizophagus clarus</name>
    <dbReference type="NCBI Taxonomy" id="94130"/>
    <lineage>
        <taxon>Eukaryota</taxon>
        <taxon>Fungi</taxon>
        <taxon>Fungi incertae sedis</taxon>
        <taxon>Mucoromycota</taxon>
        <taxon>Glomeromycotina</taxon>
        <taxon>Glomeromycetes</taxon>
        <taxon>Glomerales</taxon>
        <taxon>Glomeraceae</taxon>
        <taxon>Rhizophagus</taxon>
    </lineage>
</organism>
<dbReference type="AlphaFoldDB" id="A0A8H3R0B0"/>
<feature type="compositionally biased region" description="Polar residues" evidence="1">
    <location>
        <begin position="1"/>
        <end position="18"/>
    </location>
</feature>
<comment type="caution">
    <text evidence="2">The sequence shown here is derived from an EMBL/GenBank/DDBJ whole genome shotgun (WGS) entry which is preliminary data.</text>
</comment>
<evidence type="ECO:0000313" key="3">
    <source>
        <dbReference type="Proteomes" id="UP000615446"/>
    </source>
</evidence>
<feature type="compositionally biased region" description="Low complexity" evidence="1">
    <location>
        <begin position="26"/>
        <end position="51"/>
    </location>
</feature>